<organism evidence="2">
    <name type="scientific">uncultured Caudovirales phage</name>
    <dbReference type="NCBI Taxonomy" id="2100421"/>
    <lineage>
        <taxon>Viruses</taxon>
        <taxon>Duplodnaviria</taxon>
        <taxon>Heunggongvirae</taxon>
        <taxon>Uroviricota</taxon>
        <taxon>Caudoviricetes</taxon>
        <taxon>Peduoviridae</taxon>
        <taxon>Maltschvirus</taxon>
        <taxon>Maltschvirus maltsch</taxon>
    </lineage>
</organism>
<accession>A0A6J7WYD6</accession>
<proteinExistence type="predicted"/>
<feature type="transmembrane region" description="Helical" evidence="1">
    <location>
        <begin position="71"/>
        <end position="90"/>
    </location>
</feature>
<keyword evidence="1" id="KW-1133">Transmembrane helix</keyword>
<reference evidence="2" key="1">
    <citation type="submission" date="2020-05" db="EMBL/GenBank/DDBJ databases">
        <authorList>
            <person name="Chiriac C."/>
            <person name="Salcher M."/>
            <person name="Ghai R."/>
            <person name="Kavagutti S V."/>
        </authorList>
    </citation>
    <scope>NUCLEOTIDE SEQUENCE</scope>
</reference>
<sequence length="100" mass="10998">MSDTNTGGPAFPIEGGSIYAGMTLRDYFAAKAMQAMYANPKLVTEAATRMGFAEEDFASCLAMGAYGMADTWLMLGLTWLHGLMCGYAIWRHNRKSRVEE</sequence>
<keyword evidence="1" id="KW-0472">Membrane</keyword>
<evidence type="ECO:0000256" key="1">
    <source>
        <dbReference type="SAM" id="Phobius"/>
    </source>
</evidence>
<gene>
    <name evidence="2" type="ORF">UFOVP378_53</name>
</gene>
<dbReference type="EMBL" id="LR798306">
    <property type="protein sequence ID" value="CAB5223109.1"/>
    <property type="molecule type" value="Genomic_DNA"/>
</dbReference>
<protein>
    <submittedName>
        <fullName evidence="2">Uncharacterized protein</fullName>
    </submittedName>
</protein>
<keyword evidence="1" id="KW-0812">Transmembrane</keyword>
<name>A0A6J7WYD6_9CAUD</name>
<evidence type="ECO:0000313" key="2">
    <source>
        <dbReference type="EMBL" id="CAB5223109.1"/>
    </source>
</evidence>